<organism evidence="2 3">
    <name type="scientific">Halteria grandinella</name>
    <dbReference type="NCBI Taxonomy" id="5974"/>
    <lineage>
        <taxon>Eukaryota</taxon>
        <taxon>Sar</taxon>
        <taxon>Alveolata</taxon>
        <taxon>Ciliophora</taxon>
        <taxon>Intramacronucleata</taxon>
        <taxon>Spirotrichea</taxon>
        <taxon>Stichotrichia</taxon>
        <taxon>Sporadotrichida</taxon>
        <taxon>Halteriidae</taxon>
        <taxon>Halteria</taxon>
    </lineage>
</organism>
<feature type="region of interest" description="Disordered" evidence="1">
    <location>
        <begin position="213"/>
        <end position="243"/>
    </location>
</feature>
<accession>A0A8J8T100</accession>
<dbReference type="AlphaFoldDB" id="A0A8J8T100"/>
<reference evidence="2" key="1">
    <citation type="submission" date="2019-06" db="EMBL/GenBank/DDBJ databases">
        <authorList>
            <person name="Zheng W."/>
        </authorList>
    </citation>
    <scope>NUCLEOTIDE SEQUENCE</scope>
    <source>
        <strain evidence="2">QDHG01</strain>
    </source>
</reference>
<sequence>MTKQAVSSLTFLQLFMKKKTTHQQALIRKFWKRPLSYSPQCPFPFIMREVPDDDRKRRKDASPQHHLTLLAAFQKQQSVQAQRVKYSDGLQLVHDKIARIPSSRIETFSNKAYTTHDQMSVSILDEPLPRERINALKSKLKLPVLTVNPGIIKKLSYFISSETSKEKWLRYNVGDNLLLHLDDFWNDFEQFYRIQTQQEIVLADSDEEIRSIGKRVTRSSSGRISETGEGKGNRGTTKRVNRQ</sequence>
<evidence type="ECO:0000313" key="3">
    <source>
        <dbReference type="Proteomes" id="UP000785679"/>
    </source>
</evidence>
<proteinExistence type="predicted"/>
<dbReference type="Proteomes" id="UP000785679">
    <property type="component" value="Unassembled WGS sequence"/>
</dbReference>
<comment type="caution">
    <text evidence="2">The sequence shown here is derived from an EMBL/GenBank/DDBJ whole genome shotgun (WGS) entry which is preliminary data.</text>
</comment>
<dbReference type="EMBL" id="RRYP01010732">
    <property type="protein sequence ID" value="TNV78199.1"/>
    <property type="molecule type" value="Genomic_DNA"/>
</dbReference>
<protein>
    <submittedName>
        <fullName evidence="2">Uncharacterized protein</fullName>
    </submittedName>
</protein>
<evidence type="ECO:0000313" key="2">
    <source>
        <dbReference type="EMBL" id="TNV78199.1"/>
    </source>
</evidence>
<name>A0A8J8T100_HALGN</name>
<gene>
    <name evidence="2" type="ORF">FGO68_gene10044</name>
</gene>
<keyword evidence="3" id="KW-1185">Reference proteome</keyword>
<evidence type="ECO:0000256" key="1">
    <source>
        <dbReference type="SAM" id="MobiDB-lite"/>
    </source>
</evidence>